<comment type="similarity">
    <text evidence="2 7">Belongs to the glycosyl hydrolase 3 family.</text>
</comment>
<feature type="region of interest" description="Disordered" evidence="8">
    <location>
        <begin position="20"/>
        <end position="40"/>
    </location>
</feature>
<feature type="domain" description="Glycoside hydrolase family 3 N-terminal" evidence="9">
    <location>
        <begin position="283"/>
        <end position="408"/>
    </location>
</feature>
<evidence type="ECO:0000259" key="9">
    <source>
        <dbReference type="Pfam" id="PF00933"/>
    </source>
</evidence>
<dbReference type="InterPro" id="IPR001764">
    <property type="entry name" value="Glyco_hydro_3_N"/>
</dbReference>
<evidence type="ECO:0000256" key="5">
    <source>
        <dbReference type="ARBA" id="ARBA00022801"/>
    </source>
</evidence>
<dbReference type="Pfam" id="PF01915">
    <property type="entry name" value="Glyco_hydro_3_C"/>
    <property type="match status" value="1"/>
</dbReference>
<dbReference type="AlphaFoldDB" id="A0A2I9CXC8"/>
<dbReference type="PROSITE" id="PS00775">
    <property type="entry name" value="GLYCOSYL_HYDROL_F3"/>
    <property type="match status" value="1"/>
</dbReference>
<evidence type="ECO:0000256" key="4">
    <source>
        <dbReference type="ARBA" id="ARBA00022729"/>
    </source>
</evidence>
<evidence type="ECO:0000256" key="2">
    <source>
        <dbReference type="ARBA" id="ARBA00005336"/>
    </source>
</evidence>
<evidence type="ECO:0000256" key="8">
    <source>
        <dbReference type="SAM" id="MobiDB-lite"/>
    </source>
</evidence>
<proteinExistence type="inferred from homology"/>
<evidence type="ECO:0000313" key="12">
    <source>
        <dbReference type="Proteomes" id="UP000236569"/>
    </source>
</evidence>
<dbReference type="GO" id="GO:0009251">
    <property type="term" value="P:glucan catabolic process"/>
    <property type="evidence" value="ECO:0007669"/>
    <property type="project" value="TreeGrafter"/>
</dbReference>
<dbReference type="Gene3D" id="3.20.20.300">
    <property type="entry name" value="Glycoside hydrolase, family 3, N-terminal domain"/>
    <property type="match status" value="1"/>
</dbReference>
<evidence type="ECO:0000259" key="10">
    <source>
        <dbReference type="Pfam" id="PF01915"/>
    </source>
</evidence>
<dbReference type="InterPro" id="IPR002772">
    <property type="entry name" value="Glyco_hydro_3_C"/>
</dbReference>
<dbReference type="Pfam" id="PF00933">
    <property type="entry name" value="Glyco_hydro_3"/>
    <property type="match status" value="2"/>
</dbReference>
<dbReference type="SUPFAM" id="SSF51445">
    <property type="entry name" value="(Trans)glycosidases"/>
    <property type="match status" value="1"/>
</dbReference>
<sequence>MEFSFGAFPEENGMAGIRMPRRAGLEGPPPARVPKETRMTHPLSQEHRALIERLLGEMTLGEKIGQMTQAEKNSVRRGDVARLGLGSVLSGGGGSPKPNTPEAWRAMVGEFIRESLASPVGIPLLYGVDAVHGHNNVLGATIFPHNIGLGATRDPALVRRIGRATALEVAATNVRWDFAPAVSIPQDLRWGRTYEGYSQDPALVTELATAYVEGLRGDRWDSPTSVLPSVKHYVADGATAFGTSKRVNELGMMFDQTLALARTGESLTKLRRLGAWQIDQGDSPIDEATLRAIHLPPYGAAIEAGALNVMASYSSWRGLRMHAHRYLLSGVLKGELGFQGFVVSDWEAIDQIHPGDYPRCVADAVNAGVDMVMVPFDPERFIRTLRAEVEAGRVSGARIDDAVRRILTAKAALGLFERPYTDEALLSLVGCPEHRALAREAVRKSLVLLKNEGNVLPLSPDLPALLVAGEAADDLGAQCGGWTITWMGGHGAVTPGTTILEGLRRQFGHPARVHFVPDGDTNSRYPVGLAVLAEEPYAEGMGDRRELRLTPKHLALLARVRRQCDRLVVVLLSGRPLVVTEQVPGWDAFVAAWLPGTEGDGVAEVLCGAAPFTGRLGFAWPLSQADLARTPTSRTLWQIGAGLTPASREPTPLSPTP</sequence>
<feature type="domain" description="Glycoside hydrolase family 3 N-terminal" evidence="9">
    <location>
        <begin position="59"/>
        <end position="241"/>
    </location>
</feature>
<evidence type="ECO:0000313" key="11">
    <source>
        <dbReference type="EMBL" id="GBF06723.1"/>
    </source>
</evidence>
<dbReference type="Proteomes" id="UP000236569">
    <property type="component" value="Unassembled WGS sequence"/>
</dbReference>
<accession>A0A2I9CXC8</accession>
<comment type="catalytic activity">
    <reaction evidence="1">
        <text>Hydrolysis of terminal, non-reducing beta-D-glucosyl residues with release of beta-D-glucose.</text>
        <dbReference type="EC" id="3.2.1.21"/>
    </reaction>
</comment>
<dbReference type="Gene3D" id="3.40.50.1700">
    <property type="entry name" value="Glycoside hydrolase family 3 C-terminal domain"/>
    <property type="match status" value="1"/>
</dbReference>
<keyword evidence="12" id="KW-1185">Reference proteome</keyword>
<dbReference type="PRINTS" id="PR00133">
    <property type="entry name" value="GLHYDRLASE3"/>
</dbReference>
<dbReference type="InterPro" id="IPR019800">
    <property type="entry name" value="Glyco_hydro_3_AS"/>
</dbReference>
<dbReference type="SUPFAM" id="SSF52279">
    <property type="entry name" value="Beta-D-glucan exohydrolase, C-terminal domain"/>
    <property type="match status" value="1"/>
</dbReference>
<organism evidence="11 12">
    <name type="scientific">Deinococcus aerius</name>
    <dbReference type="NCBI Taxonomy" id="200253"/>
    <lineage>
        <taxon>Bacteria</taxon>
        <taxon>Thermotogati</taxon>
        <taxon>Deinococcota</taxon>
        <taxon>Deinococci</taxon>
        <taxon>Deinococcales</taxon>
        <taxon>Deinococcaceae</taxon>
        <taxon>Deinococcus</taxon>
    </lineage>
</organism>
<dbReference type="InterPro" id="IPR051915">
    <property type="entry name" value="Cellulose_Degrad_GH3"/>
</dbReference>
<dbReference type="PANTHER" id="PTHR30620:SF16">
    <property type="entry name" value="LYSOSOMAL BETA GLUCOSIDASE"/>
    <property type="match status" value="1"/>
</dbReference>
<name>A0A2I9CXC8_9DEIO</name>
<evidence type="ECO:0000256" key="7">
    <source>
        <dbReference type="RuleBase" id="RU361161"/>
    </source>
</evidence>
<dbReference type="GO" id="GO:0008422">
    <property type="term" value="F:beta-glucosidase activity"/>
    <property type="evidence" value="ECO:0007669"/>
    <property type="project" value="UniProtKB-EC"/>
</dbReference>
<dbReference type="EC" id="3.2.1.21" evidence="3"/>
<feature type="domain" description="Glycoside hydrolase family 3 C-terminal" evidence="10">
    <location>
        <begin position="446"/>
        <end position="640"/>
    </location>
</feature>
<dbReference type="InterPro" id="IPR036962">
    <property type="entry name" value="Glyco_hydro_3_N_sf"/>
</dbReference>
<reference evidence="12" key="1">
    <citation type="submission" date="2018-01" db="EMBL/GenBank/DDBJ databases">
        <title>Draft Genome Sequence of the Radioresistant Bacterium Deinococcus aerius TR0125, Isolated from the Higher Atmosphere above Japan.</title>
        <authorList>
            <person name="Satoh K."/>
            <person name="Arai H."/>
            <person name="Sanzen T."/>
            <person name="Kawaguchi Y."/>
            <person name="Hayashi H."/>
            <person name="Yokobori S."/>
            <person name="Yamagishi A."/>
            <person name="Oono Y."/>
            <person name="Narumi I."/>
        </authorList>
    </citation>
    <scope>NUCLEOTIDE SEQUENCE [LARGE SCALE GENOMIC DNA]</scope>
    <source>
        <strain evidence="12">TR0125</strain>
    </source>
</reference>
<keyword evidence="4" id="KW-0732">Signal</keyword>
<dbReference type="EMBL" id="BFAG01000010">
    <property type="protein sequence ID" value="GBF06723.1"/>
    <property type="molecule type" value="Genomic_DNA"/>
</dbReference>
<comment type="caution">
    <text evidence="11">The sequence shown here is derived from an EMBL/GenBank/DDBJ whole genome shotgun (WGS) entry which is preliminary data.</text>
</comment>
<evidence type="ECO:0000256" key="1">
    <source>
        <dbReference type="ARBA" id="ARBA00000448"/>
    </source>
</evidence>
<dbReference type="InterPro" id="IPR017853">
    <property type="entry name" value="GH"/>
</dbReference>
<protein>
    <recommendedName>
        <fullName evidence="3">beta-glucosidase</fullName>
        <ecNumber evidence="3">3.2.1.21</ecNumber>
    </recommendedName>
</protein>
<keyword evidence="6 7" id="KW-0326">Glycosidase</keyword>
<dbReference type="PANTHER" id="PTHR30620">
    <property type="entry name" value="PERIPLASMIC BETA-GLUCOSIDASE-RELATED"/>
    <property type="match status" value="1"/>
</dbReference>
<evidence type="ECO:0000256" key="6">
    <source>
        <dbReference type="ARBA" id="ARBA00023295"/>
    </source>
</evidence>
<evidence type="ECO:0000256" key="3">
    <source>
        <dbReference type="ARBA" id="ARBA00012744"/>
    </source>
</evidence>
<gene>
    <name evidence="11" type="ORF">DAERI_100086</name>
</gene>
<keyword evidence="5 7" id="KW-0378">Hydrolase</keyword>
<dbReference type="InterPro" id="IPR036881">
    <property type="entry name" value="Glyco_hydro_3_C_sf"/>
</dbReference>